<keyword evidence="2" id="KW-1185">Reference proteome</keyword>
<organism evidence="1 2">
    <name type="scientific">Fusarium decemcellulare</name>
    <dbReference type="NCBI Taxonomy" id="57161"/>
    <lineage>
        <taxon>Eukaryota</taxon>
        <taxon>Fungi</taxon>
        <taxon>Dikarya</taxon>
        <taxon>Ascomycota</taxon>
        <taxon>Pezizomycotina</taxon>
        <taxon>Sordariomycetes</taxon>
        <taxon>Hypocreomycetidae</taxon>
        <taxon>Hypocreales</taxon>
        <taxon>Nectriaceae</taxon>
        <taxon>Fusarium</taxon>
        <taxon>Fusarium decemcellulare species complex</taxon>
    </lineage>
</organism>
<comment type="caution">
    <text evidence="1">The sequence shown here is derived from an EMBL/GenBank/DDBJ whole genome shotgun (WGS) entry which is preliminary data.</text>
</comment>
<accession>A0ACC1SPP6</accession>
<reference evidence="1" key="1">
    <citation type="submission" date="2022-08" db="EMBL/GenBank/DDBJ databases">
        <title>Genome Sequence of Fusarium decemcellulare.</title>
        <authorList>
            <person name="Buettner E."/>
        </authorList>
    </citation>
    <scope>NUCLEOTIDE SEQUENCE</scope>
    <source>
        <strain evidence="1">Babe19</strain>
    </source>
</reference>
<sequence length="144" mass="16513">MCKQVHKLFSACAHTCKTTVVVEFVQGFCTQCRDTLKAAAEKQGVRGFSPSTRRFVEHYWAYKSQKSNLYAVEATEMKEVVLTMGNLRYAPTDDGTRYEKHALEAQVRRLEPDFLQLFTNKGMIKVENNKTSLLVKKLLHSTFN</sequence>
<dbReference type="Proteomes" id="UP001148629">
    <property type="component" value="Unassembled WGS sequence"/>
</dbReference>
<gene>
    <name evidence="1" type="ORF">NM208_g3235</name>
</gene>
<name>A0ACC1SPP6_9HYPO</name>
<proteinExistence type="predicted"/>
<evidence type="ECO:0000313" key="1">
    <source>
        <dbReference type="EMBL" id="KAJ3544095.1"/>
    </source>
</evidence>
<evidence type="ECO:0000313" key="2">
    <source>
        <dbReference type="Proteomes" id="UP001148629"/>
    </source>
</evidence>
<protein>
    <submittedName>
        <fullName evidence="1">Uncharacterized protein</fullName>
    </submittedName>
</protein>
<dbReference type="EMBL" id="JANRMS010000212">
    <property type="protein sequence ID" value="KAJ3544095.1"/>
    <property type="molecule type" value="Genomic_DNA"/>
</dbReference>